<dbReference type="InterPro" id="IPR046111">
    <property type="entry name" value="DUF6048"/>
</dbReference>
<name>A0ABV8JT40_9FLAO</name>
<evidence type="ECO:0000313" key="3">
    <source>
        <dbReference type="Proteomes" id="UP001595814"/>
    </source>
</evidence>
<dbReference type="RefSeq" id="WP_192462841.1">
    <property type="nucleotide sequence ID" value="NZ_JACYFJ010000005.1"/>
</dbReference>
<organism evidence="2 3">
    <name type="scientific">Euzebyella saccharophila</name>
    <dbReference type="NCBI Taxonomy" id="679664"/>
    <lineage>
        <taxon>Bacteria</taxon>
        <taxon>Pseudomonadati</taxon>
        <taxon>Bacteroidota</taxon>
        <taxon>Flavobacteriia</taxon>
        <taxon>Flavobacteriales</taxon>
        <taxon>Flavobacteriaceae</taxon>
        <taxon>Euzebyella</taxon>
    </lineage>
</organism>
<keyword evidence="3" id="KW-1185">Reference proteome</keyword>
<gene>
    <name evidence="2" type="ORF">ACFOUT_19215</name>
</gene>
<feature type="signal peptide" evidence="1">
    <location>
        <begin position="1"/>
        <end position="19"/>
    </location>
</feature>
<comment type="caution">
    <text evidence="2">The sequence shown here is derived from an EMBL/GenBank/DDBJ whole genome shotgun (WGS) entry which is preliminary data.</text>
</comment>
<sequence length="262" mass="29518">MLRFFISALMVMWVLGSNAQEKPIDLNKKDTVTYKQSYGLRVGADLSRPLISFLEENYTGLEVVADYRLTQKLYLAGELGNEKKTIGVPLGSTIEDISGDLYDFTASGSYLKLGIDYNTYGNWYGEQNMIYIGGRYAFSTFSQTLNNYKIFNTDRYWSTDDFTPGSEQIGEFGSLNASWLEFVVGIKAELFKNLYLGTSARLGFLVTNKDPDNFKNLFIPGFNKVTDGSRFGVGYNYSISYLIPLYKKANSPADKKPVPVEK</sequence>
<keyword evidence="1" id="KW-0732">Signal</keyword>
<dbReference type="EMBL" id="JBHSAW010000025">
    <property type="protein sequence ID" value="MFC4098023.1"/>
    <property type="molecule type" value="Genomic_DNA"/>
</dbReference>
<dbReference type="Pfam" id="PF19515">
    <property type="entry name" value="DUF6048"/>
    <property type="match status" value="1"/>
</dbReference>
<dbReference type="Proteomes" id="UP001595814">
    <property type="component" value="Unassembled WGS sequence"/>
</dbReference>
<reference evidence="3" key="1">
    <citation type="journal article" date="2019" name="Int. J. Syst. Evol. Microbiol.">
        <title>The Global Catalogue of Microorganisms (GCM) 10K type strain sequencing project: providing services to taxonomists for standard genome sequencing and annotation.</title>
        <authorList>
            <consortium name="The Broad Institute Genomics Platform"/>
            <consortium name="The Broad Institute Genome Sequencing Center for Infectious Disease"/>
            <person name="Wu L."/>
            <person name="Ma J."/>
        </authorList>
    </citation>
    <scope>NUCLEOTIDE SEQUENCE [LARGE SCALE GENOMIC DNA]</scope>
    <source>
        <strain evidence="3">CECT 7477</strain>
    </source>
</reference>
<accession>A0ABV8JT40</accession>
<feature type="chain" id="PRO_5047342318" evidence="1">
    <location>
        <begin position="20"/>
        <end position="262"/>
    </location>
</feature>
<proteinExistence type="predicted"/>
<evidence type="ECO:0000256" key="1">
    <source>
        <dbReference type="SAM" id="SignalP"/>
    </source>
</evidence>
<evidence type="ECO:0000313" key="2">
    <source>
        <dbReference type="EMBL" id="MFC4098023.1"/>
    </source>
</evidence>
<protein>
    <submittedName>
        <fullName evidence="2">DUF6048 family protein</fullName>
    </submittedName>
</protein>